<dbReference type="PROSITE" id="PS50234">
    <property type="entry name" value="VWFA"/>
    <property type="match status" value="1"/>
</dbReference>
<feature type="domain" description="VWFA" evidence="2">
    <location>
        <begin position="95"/>
        <end position="277"/>
    </location>
</feature>
<keyword evidence="1" id="KW-0472">Membrane</keyword>
<keyword evidence="1" id="KW-1133">Transmembrane helix</keyword>
<feature type="transmembrane region" description="Helical" evidence="1">
    <location>
        <begin position="6"/>
        <end position="27"/>
    </location>
</feature>
<accession>A0ABX8SN64</accession>
<gene>
    <name evidence="3" type="ORF">KDB89_03760</name>
</gene>
<proteinExistence type="predicted"/>
<sequence length="319" mass="33226">MALTQPLAGLSALVLILAVAAASFLVATRRDRGGAPVAGTGALRALPRFHQLARRRSRQLTVRALGLLLAAAGAALLVAQPVAASTASDERASRDIVLCLDVSGSMTEIDRGVIDAYLRLAADLDGERIALVLFDASAITVFPLTDDAAFITEQLTATRDRLDGRVLPGTQIGDGTSLVGDGLASCLQRFDVPEQNRSRTLVLATDNQVAGAPLFTLEQAVGLAVEQGVLVYGIVPADNTPKVTQALTQQLRSTGGDTLPLAADTDVTAITEAVEKQERTALAGPPRARGEALLWPGAVTMLVGATLAGAAWLAGRRRR</sequence>
<keyword evidence="1" id="KW-0812">Transmembrane</keyword>
<reference evidence="3 4" key="1">
    <citation type="submission" date="2021-07" db="EMBL/GenBank/DDBJ databases">
        <title>complete genome sequencing of Tessaracoccus sp.J1M15.</title>
        <authorList>
            <person name="Bae J.-W."/>
            <person name="Kim D.-y."/>
        </authorList>
    </citation>
    <scope>NUCLEOTIDE SEQUENCE [LARGE SCALE GENOMIC DNA]</scope>
    <source>
        <strain evidence="3 4">J1M15</strain>
    </source>
</reference>
<feature type="transmembrane region" description="Helical" evidence="1">
    <location>
        <begin position="293"/>
        <end position="314"/>
    </location>
</feature>
<dbReference type="SMART" id="SM00327">
    <property type="entry name" value="VWA"/>
    <property type="match status" value="1"/>
</dbReference>
<protein>
    <submittedName>
        <fullName evidence="3">VWA domain-containing protein</fullName>
    </submittedName>
</protein>
<feature type="transmembrane region" description="Helical" evidence="1">
    <location>
        <begin position="60"/>
        <end position="79"/>
    </location>
</feature>
<name>A0ABX8SN64_9ACTN</name>
<dbReference type="InterPro" id="IPR002035">
    <property type="entry name" value="VWF_A"/>
</dbReference>
<keyword evidence="4" id="KW-1185">Reference proteome</keyword>
<evidence type="ECO:0000313" key="3">
    <source>
        <dbReference type="EMBL" id="QXT63603.1"/>
    </source>
</evidence>
<evidence type="ECO:0000259" key="2">
    <source>
        <dbReference type="PROSITE" id="PS50234"/>
    </source>
</evidence>
<dbReference type="EMBL" id="CP079216">
    <property type="protein sequence ID" value="QXT63603.1"/>
    <property type="molecule type" value="Genomic_DNA"/>
</dbReference>
<evidence type="ECO:0000256" key="1">
    <source>
        <dbReference type="SAM" id="Phobius"/>
    </source>
</evidence>
<organism evidence="3 4">
    <name type="scientific">Tessaracoccus palaemonis</name>
    <dbReference type="NCBI Taxonomy" id="2829499"/>
    <lineage>
        <taxon>Bacteria</taxon>
        <taxon>Bacillati</taxon>
        <taxon>Actinomycetota</taxon>
        <taxon>Actinomycetes</taxon>
        <taxon>Propionibacteriales</taxon>
        <taxon>Propionibacteriaceae</taxon>
        <taxon>Tessaracoccus</taxon>
    </lineage>
</organism>
<dbReference type="Proteomes" id="UP000824504">
    <property type="component" value="Chromosome"/>
</dbReference>
<evidence type="ECO:0000313" key="4">
    <source>
        <dbReference type="Proteomes" id="UP000824504"/>
    </source>
</evidence>
<dbReference type="RefSeq" id="WP_219083531.1">
    <property type="nucleotide sequence ID" value="NZ_CP079216.1"/>
</dbReference>
<dbReference type="Pfam" id="PF13519">
    <property type="entry name" value="VWA_2"/>
    <property type="match status" value="1"/>
</dbReference>